<reference evidence="1 2" key="1">
    <citation type="submission" date="2014-04" db="EMBL/GenBank/DDBJ databases">
        <authorList>
            <consortium name="DOE Joint Genome Institute"/>
            <person name="Kuo A."/>
            <person name="Kohler A."/>
            <person name="Nagy L.G."/>
            <person name="Floudas D."/>
            <person name="Copeland A."/>
            <person name="Barry K.W."/>
            <person name="Cichocki N."/>
            <person name="Veneault-Fourrey C."/>
            <person name="LaButti K."/>
            <person name="Lindquist E.A."/>
            <person name="Lipzen A."/>
            <person name="Lundell T."/>
            <person name="Morin E."/>
            <person name="Murat C."/>
            <person name="Sun H."/>
            <person name="Tunlid A."/>
            <person name="Henrissat B."/>
            <person name="Grigoriev I.V."/>
            <person name="Hibbett D.S."/>
            <person name="Martin F."/>
            <person name="Nordberg H.P."/>
            <person name="Cantor M.N."/>
            <person name="Hua S.X."/>
        </authorList>
    </citation>
    <scope>NUCLEOTIDE SEQUENCE [LARGE SCALE GENOMIC DNA]</scope>
    <source>
        <strain evidence="1 2">Foug A</strain>
    </source>
</reference>
<reference evidence="2" key="2">
    <citation type="submission" date="2015-01" db="EMBL/GenBank/DDBJ databases">
        <title>Evolutionary Origins and Diversification of the Mycorrhizal Mutualists.</title>
        <authorList>
            <consortium name="DOE Joint Genome Institute"/>
            <consortium name="Mycorrhizal Genomics Consortium"/>
            <person name="Kohler A."/>
            <person name="Kuo A."/>
            <person name="Nagy L.G."/>
            <person name="Floudas D."/>
            <person name="Copeland A."/>
            <person name="Barry K.W."/>
            <person name="Cichocki N."/>
            <person name="Veneault-Fourrey C."/>
            <person name="LaButti K."/>
            <person name="Lindquist E.A."/>
            <person name="Lipzen A."/>
            <person name="Lundell T."/>
            <person name="Morin E."/>
            <person name="Murat C."/>
            <person name="Riley R."/>
            <person name="Ohm R."/>
            <person name="Sun H."/>
            <person name="Tunlid A."/>
            <person name="Henrissat B."/>
            <person name="Grigoriev I.V."/>
            <person name="Hibbett D.S."/>
            <person name="Martin F."/>
        </authorList>
    </citation>
    <scope>NUCLEOTIDE SEQUENCE [LARGE SCALE GENOMIC DNA]</scope>
    <source>
        <strain evidence="2">Foug A</strain>
    </source>
</reference>
<organism evidence="1 2">
    <name type="scientific">Scleroderma citrinum Foug A</name>
    <dbReference type="NCBI Taxonomy" id="1036808"/>
    <lineage>
        <taxon>Eukaryota</taxon>
        <taxon>Fungi</taxon>
        <taxon>Dikarya</taxon>
        <taxon>Basidiomycota</taxon>
        <taxon>Agaricomycotina</taxon>
        <taxon>Agaricomycetes</taxon>
        <taxon>Agaricomycetidae</taxon>
        <taxon>Boletales</taxon>
        <taxon>Sclerodermatineae</taxon>
        <taxon>Sclerodermataceae</taxon>
        <taxon>Scleroderma</taxon>
    </lineage>
</organism>
<accession>A0A0C3DU19</accession>
<sequence>MLAGALEHVQSMDKAPSGALVRIMQFRLGQSTLRTCVVRKSSRENGVKLEVFRDPGFDYVSGEWAGFDVDKREHQDVRRRTSSFKIDDSAITEHGFTFCGTYPTKFTGNNFILTNKDTLCVKVYSNNQTGDCFAVGFGQFFGNDWIHVISEESGTWDSTEYAQEGCDKMLARAQEHARSMDRRHSEARAYIMQTRLRKMTLRTCVVWKSPRENGVKFEIFRDPSCDDVVSGRHRIFMN</sequence>
<dbReference type="HOGENOM" id="CLU_1166438_0_0_1"/>
<dbReference type="OrthoDB" id="2688372at2759"/>
<dbReference type="Proteomes" id="UP000053989">
    <property type="component" value="Unassembled WGS sequence"/>
</dbReference>
<evidence type="ECO:0000313" key="1">
    <source>
        <dbReference type="EMBL" id="KIM59674.1"/>
    </source>
</evidence>
<proteinExistence type="predicted"/>
<dbReference type="EMBL" id="KN822071">
    <property type="protein sequence ID" value="KIM59674.1"/>
    <property type="molecule type" value="Genomic_DNA"/>
</dbReference>
<evidence type="ECO:0000313" key="2">
    <source>
        <dbReference type="Proteomes" id="UP000053989"/>
    </source>
</evidence>
<dbReference type="AlphaFoldDB" id="A0A0C3DU19"/>
<keyword evidence="2" id="KW-1185">Reference proteome</keyword>
<protein>
    <submittedName>
        <fullName evidence="1">Uncharacterized protein</fullName>
    </submittedName>
</protein>
<name>A0A0C3DU19_9AGAM</name>
<dbReference type="InParanoid" id="A0A0C3DU19"/>
<gene>
    <name evidence="1" type="ORF">SCLCIDRAFT_991430</name>
</gene>